<dbReference type="EMBL" id="CAMAPE010000073">
    <property type="protein sequence ID" value="CAH9117452.1"/>
    <property type="molecule type" value="Genomic_DNA"/>
</dbReference>
<gene>
    <name evidence="1" type="ORF">CEURO_LOCUS21563</name>
</gene>
<accession>A0A9P1EMB8</accession>
<name>A0A9P1EMB8_CUSEU</name>
<dbReference type="AlphaFoldDB" id="A0A9P1EMB8"/>
<comment type="caution">
    <text evidence="1">The sequence shown here is derived from an EMBL/GenBank/DDBJ whole genome shotgun (WGS) entry which is preliminary data.</text>
</comment>
<reference evidence="1" key="1">
    <citation type="submission" date="2022-07" db="EMBL/GenBank/DDBJ databases">
        <authorList>
            <person name="Macas J."/>
            <person name="Novak P."/>
            <person name="Neumann P."/>
        </authorList>
    </citation>
    <scope>NUCLEOTIDE SEQUENCE</scope>
</reference>
<dbReference type="Proteomes" id="UP001152484">
    <property type="component" value="Unassembled WGS sequence"/>
</dbReference>
<sequence>MITGKIKRITTKSREGTRSFSLAKAQPFLTEYQPALPYSPPFLIFRNQTSTLITPAPSFPSSHKLPSLHSPPHINSRPFIPLLTYTLLKYSTPLVLSLPSP</sequence>
<evidence type="ECO:0000313" key="2">
    <source>
        <dbReference type="Proteomes" id="UP001152484"/>
    </source>
</evidence>
<keyword evidence="2" id="KW-1185">Reference proteome</keyword>
<evidence type="ECO:0000313" key="1">
    <source>
        <dbReference type="EMBL" id="CAH9117452.1"/>
    </source>
</evidence>
<protein>
    <submittedName>
        <fullName evidence="1">Uncharacterized protein</fullName>
    </submittedName>
</protein>
<proteinExistence type="predicted"/>
<organism evidence="1 2">
    <name type="scientific">Cuscuta europaea</name>
    <name type="common">European dodder</name>
    <dbReference type="NCBI Taxonomy" id="41803"/>
    <lineage>
        <taxon>Eukaryota</taxon>
        <taxon>Viridiplantae</taxon>
        <taxon>Streptophyta</taxon>
        <taxon>Embryophyta</taxon>
        <taxon>Tracheophyta</taxon>
        <taxon>Spermatophyta</taxon>
        <taxon>Magnoliopsida</taxon>
        <taxon>eudicotyledons</taxon>
        <taxon>Gunneridae</taxon>
        <taxon>Pentapetalae</taxon>
        <taxon>asterids</taxon>
        <taxon>lamiids</taxon>
        <taxon>Solanales</taxon>
        <taxon>Convolvulaceae</taxon>
        <taxon>Cuscuteae</taxon>
        <taxon>Cuscuta</taxon>
        <taxon>Cuscuta subgen. Cuscuta</taxon>
    </lineage>
</organism>